<gene>
    <name evidence="10" type="ORF">ACFFF6_08780</name>
</gene>
<dbReference type="EMBL" id="JBHLSV010000008">
    <property type="protein sequence ID" value="MFC0674046.1"/>
    <property type="molecule type" value="Genomic_DNA"/>
</dbReference>
<evidence type="ECO:0000256" key="2">
    <source>
        <dbReference type="ARBA" id="ARBA00022692"/>
    </source>
</evidence>
<evidence type="ECO:0000256" key="6">
    <source>
        <dbReference type="ARBA" id="ARBA00023136"/>
    </source>
</evidence>
<dbReference type="Gene3D" id="1.20.1560.10">
    <property type="entry name" value="ABC transporter type 1, transmembrane domain"/>
    <property type="match status" value="1"/>
</dbReference>
<dbReference type="PANTHER" id="PTHR24221:SF654">
    <property type="entry name" value="ATP-BINDING CASSETTE SUB-FAMILY B MEMBER 6"/>
    <property type="match status" value="1"/>
</dbReference>
<keyword evidence="3" id="KW-0547">Nucleotide-binding</keyword>
<keyword evidence="11" id="KW-1185">Reference proteome</keyword>
<dbReference type="InterPro" id="IPR003593">
    <property type="entry name" value="AAA+_ATPase"/>
</dbReference>
<dbReference type="PROSITE" id="PS00211">
    <property type="entry name" value="ABC_TRANSPORTER_1"/>
    <property type="match status" value="1"/>
</dbReference>
<proteinExistence type="predicted"/>
<dbReference type="PROSITE" id="PS50893">
    <property type="entry name" value="ABC_TRANSPORTER_2"/>
    <property type="match status" value="1"/>
</dbReference>
<dbReference type="SMART" id="SM00382">
    <property type="entry name" value="AAA"/>
    <property type="match status" value="1"/>
</dbReference>
<evidence type="ECO:0000256" key="5">
    <source>
        <dbReference type="ARBA" id="ARBA00022989"/>
    </source>
</evidence>
<keyword evidence="4 10" id="KW-0067">ATP-binding</keyword>
<evidence type="ECO:0000256" key="1">
    <source>
        <dbReference type="ARBA" id="ARBA00004651"/>
    </source>
</evidence>
<feature type="transmembrane region" description="Helical" evidence="7">
    <location>
        <begin position="139"/>
        <end position="157"/>
    </location>
</feature>
<feature type="transmembrane region" description="Helical" evidence="7">
    <location>
        <begin position="64"/>
        <end position="84"/>
    </location>
</feature>
<dbReference type="InterPro" id="IPR017871">
    <property type="entry name" value="ABC_transporter-like_CS"/>
</dbReference>
<sequence length="579" mass="61933">MLKPLRLGIWLLGVAWRSAPGNVLAAALVSLLVAAVPSVQVILMARFVEALADAARFADVLGPFIGLVLLIAISSPLEAVARTFRHLATDRVRMTLISEVADVVATISPSRIATPEVAAAIEKGNAAAQNQLPYKYPQTVSLISSVVAVVGVILTLWTMSAPAAVLVLASLVPILLLSQRVQRINSAMWDDIGPLLWRERYLHGHLVGAASARELSSLGGAGRIGALVKEANRRITARKSQTYLPVLGWSIGTGLGTSALLAAALAALVVGVSYGPEAAGGVYGVIAAMGVVAMFGTNLGLIVEGVAPYERFMALAGLREEESRPMVQPEVGELIVHDLRHTYPRRAEPALAGLDLTVRQGQIIALVGTNGAGKTTAVDAIVGNIELGHDSGSVHVDGRTRADLGRDGWAGYFGLLTQEFGRYELTVRQSLLLGTPRSDVPDEELWEALESAGAARLVRGFEHGLDQQLGNQWDGGTGLSGGQWQRLSLARIYVRNPPIWILDEPTSAIDAEAEQEIFRRLQATKDSRLTIVISHRAWTLRGMDEIIVLDEGHVVERGRFDELLSTGGRFAEIFAEQTA</sequence>
<dbReference type="RefSeq" id="WP_376979980.1">
    <property type="nucleotide sequence ID" value="NZ_JBHLSV010000008.1"/>
</dbReference>
<keyword evidence="6 7" id="KW-0472">Membrane</keyword>
<dbReference type="InterPro" id="IPR036640">
    <property type="entry name" value="ABC1_TM_sf"/>
</dbReference>
<dbReference type="SUPFAM" id="SSF90123">
    <property type="entry name" value="ABC transporter transmembrane region"/>
    <property type="match status" value="1"/>
</dbReference>
<feature type="domain" description="ABC transporter" evidence="8">
    <location>
        <begin position="334"/>
        <end position="576"/>
    </location>
</feature>
<keyword evidence="2 7" id="KW-0812">Transmembrane</keyword>
<evidence type="ECO:0000256" key="4">
    <source>
        <dbReference type="ARBA" id="ARBA00022840"/>
    </source>
</evidence>
<dbReference type="GO" id="GO:0005524">
    <property type="term" value="F:ATP binding"/>
    <property type="evidence" value="ECO:0007669"/>
    <property type="project" value="UniProtKB-KW"/>
</dbReference>
<feature type="transmembrane region" description="Helical" evidence="7">
    <location>
        <begin position="163"/>
        <end position="178"/>
    </location>
</feature>
<name>A0ABV6RAM8_9MICO</name>
<dbReference type="PROSITE" id="PS50929">
    <property type="entry name" value="ABC_TM1F"/>
    <property type="match status" value="1"/>
</dbReference>
<evidence type="ECO:0000313" key="10">
    <source>
        <dbReference type="EMBL" id="MFC0674046.1"/>
    </source>
</evidence>
<dbReference type="InterPro" id="IPR027417">
    <property type="entry name" value="P-loop_NTPase"/>
</dbReference>
<evidence type="ECO:0000256" key="3">
    <source>
        <dbReference type="ARBA" id="ARBA00022741"/>
    </source>
</evidence>
<feature type="transmembrane region" description="Helical" evidence="7">
    <location>
        <begin position="282"/>
        <end position="303"/>
    </location>
</feature>
<dbReference type="Proteomes" id="UP001589793">
    <property type="component" value="Unassembled WGS sequence"/>
</dbReference>
<protein>
    <submittedName>
        <fullName evidence="10">ABC transporter ATP-binding protein</fullName>
    </submittedName>
</protein>
<dbReference type="SUPFAM" id="SSF52540">
    <property type="entry name" value="P-loop containing nucleoside triphosphate hydrolases"/>
    <property type="match status" value="1"/>
</dbReference>
<reference evidence="10 11" key="1">
    <citation type="submission" date="2024-09" db="EMBL/GenBank/DDBJ databases">
        <authorList>
            <person name="Sun Q."/>
            <person name="Mori K."/>
        </authorList>
    </citation>
    <scope>NUCLEOTIDE SEQUENCE [LARGE SCALE GENOMIC DNA]</scope>
    <source>
        <strain evidence="10 11">CICC 10874</strain>
    </source>
</reference>
<accession>A0ABV6RAM8</accession>
<evidence type="ECO:0000259" key="8">
    <source>
        <dbReference type="PROSITE" id="PS50893"/>
    </source>
</evidence>
<dbReference type="InterPro" id="IPR011527">
    <property type="entry name" value="ABC1_TM_dom"/>
</dbReference>
<feature type="transmembrane region" description="Helical" evidence="7">
    <location>
        <begin position="243"/>
        <end position="270"/>
    </location>
</feature>
<comment type="subcellular location">
    <subcellularLocation>
        <location evidence="1">Cell membrane</location>
        <topology evidence="1">Multi-pass membrane protein</topology>
    </subcellularLocation>
</comment>
<dbReference type="Gene3D" id="3.40.50.300">
    <property type="entry name" value="P-loop containing nucleotide triphosphate hydrolases"/>
    <property type="match status" value="1"/>
</dbReference>
<dbReference type="InterPro" id="IPR003439">
    <property type="entry name" value="ABC_transporter-like_ATP-bd"/>
</dbReference>
<comment type="caution">
    <text evidence="10">The sequence shown here is derived from an EMBL/GenBank/DDBJ whole genome shotgun (WGS) entry which is preliminary data.</text>
</comment>
<evidence type="ECO:0000256" key="7">
    <source>
        <dbReference type="SAM" id="Phobius"/>
    </source>
</evidence>
<organism evidence="10 11">
    <name type="scientific">Brachybacterium hainanense</name>
    <dbReference type="NCBI Taxonomy" id="1541174"/>
    <lineage>
        <taxon>Bacteria</taxon>
        <taxon>Bacillati</taxon>
        <taxon>Actinomycetota</taxon>
        <taxon>Actinomycetes</taxon>
        <taxon>Micrococcales</taxon>
        <taxon>Dermabacteraceae</taxon>
        <taxon>Brachybacterium</taxon>
    </lineage>
</organism>
<feature type="domain" description="ABC transmembrane type-1" evidence="9">
    <location>
        <begin position="24"/>
        <end position="195"/>
    </location>
</feature>
<dbReference type="Pfam" id="PF00005">
    <property type="entry name" value="ABC_tran"/>
    <property type="match status" value="1"/>
</dbReference>
<dbReference type="PANTHER" id="PTHR24221">
    <property type="entry name" value="ATP-BINDING CASSETTE SUB-FAMILY B"/>
    <property type="match status" value="1"/>
</dbReference>
<keyword evidence="5 7" id="KW-1133">Transmembrane helix</keyword>
<dbReference type="InterPro" id="IPR039421">
    <property type="entry name" value="Type_1_exporter"/>
</dbReference>
<evidence type="ECO:0000313" key="11">
    <source>
        <dbReference type="Proteomes" id="UP001589793"/>
    </source>
</evidence>
<evidence type="ECO:0000259" key="9">
    <source>
        <dbReference type="PROSITE" id="PS50929"/>
    </source>
</evidence>